<dbReference type="EMBL" id="GBXM01082356">
    <property type="protein sequence ID" value="JAH26221.1"/>
    <property type="molecule type" value="Transcribed_RNA"/>
</dbReference>
<dbReference type="AlphaFoldDB" id="A0A0E9RAN0"/>
<name>A0A0E9RAN0_ANGAN</name>
<evidence type="ECO:0000256" key="1">
    <source>
        <dbReference type="SAM" id="MobiDB-lite"/>
    </source>
</evidence>
<evidence type="ECO:0000313" key="2">
    <source>
        <dbReference type="EMBL" id="JAH26221.1"/>
    </source>
</evidence>
<reference evidence="2" key="2">
    <citation type="journal article" date="2015" name="Fish Shellfish Immunol.">
        <title>Early steps in the European eel (Anguilla anguilla)-Vibrio vulnificus interaction in the gills: Role of the RtxA13 toxin.</title>
        <authorList>
            <person name="Callol A."/>
            <person name="Pajuelo D."/>
            <person name="Ebbesson L."/>
            <person name="Teles M."/>
            <person name="MacKenzie S."/>
            <person name="Amaro C."/>
        </authorList>
    </citation>
    <scope>NUCLEOTIDE SEQUENCE</scope>
</reference>
<proteinExistence type="predicted"/>
<sequence>MTSEMSSLAGYQSAEYSTGYRHREAE</sequence>
<reference evidence="2" key="1">
    <citation type="submission" date="2014-11" db="EMBL/GenBank/DDBJ databases">
        <authorList>
            <person name="Amaro Gonzalez C."/>
        </authorList>
    </citation>
    <scope>NUCLEOTIDE SEQUENCE</scope>
</reference>
<feature type="region of interest" description="Disordered" evidence="1">
    <location>
        <begin position="1"/>
        <end position="26"/>
    </location>
</feature>
<organism evidence="2">
    <name type="scientific">Anguilla anguilla</name>
    <name type="common">European freshwater eel</name>
    <name type="synonym">Muraena anguilla</name>
    <dbReference type="NCBI Taxonomy" id="7936"/>
    <lineage>
        <taxon>Eukaryota</taxon>
        <taxon>Metazoa</taxon>
        <taxon>Chordata</taxon>
        <taxon>Craniata</taxon>
        <taxon>Vertebrata</taxon>
        <taxon>Euteleostomi</taxon>
        <taxon>Actinopterygii</taxon>
        <taxon>Neopterygii</taxon>
        <taxon>Teleostei</taxon>
        <taxon>Anguilliformes</taxon>
        <taxon>Anguillidae</taxon>
        <taxon>Anguilla</taxon>
    </lineage>
</organism>
<protein>
    <submittedName>
        <fullName evidence="2">Uncharacterized protein</fullName>
    </submittedName>
</protein>
<accession>A0A0E9RAN0</accession>
<feature type="compositionally biased region" description="Polar residues" evidence="1">
    <location>
        <begin position="1"/>
        <end position="16"/>
    </location>
</feature>